<reference evidence="1 2" key="1">
    <citation type="submission" date="2019-11" db="EMBL/GenBank/DDBJ databases">
        <title>Whole genome sequence of Oryza granulata.</title>
        <authorList>
            <person name="Li W."/>
        </authorList>
    </citation>
    <scope>NUCLEOTIDE SEQUENCE [LARGE SCALE GENOMIC DNA]</scope>
    <source>
        <strain evidence="2">cv. Menghai</strain>
        <tissue evidence="1">Leaf</tissue>
    </source>
</reference>
<keyword evidence="2" id="KW-1185">Reference proteome</keyword>
<comment type="caution">
    <text evidence="1">The sequence shown here is derived from an EMBL/GenBank/DDBJ whole genome shotgun (WGS) entry which is preliminary data.</text>
</comment>
<dbReference type="EMBL" id="SPHZ02000005">
    <property type="protein sequence ID" value="KAF0920174.1"/>
    <property type="molecule type" value="Genomic_DNA"/>
</dbReference>
<gene>
    <name evidence="1" type="ORF">E2562_033583</name>
</gene>
<proteinExistence type="predicted"/>
<dbReference type="Proteomes" id="UP000479710">
    <property type="component" value="Unassembled WGS sequence"/>
</dbReference>
<accession>A0A6G1E6W6</accession>
<dbReference type="AlphaFoldDB" id="A0A6G1E6W6"/>
<evidence type="ECO:0000313" key="2">
    <source>
        <dbReference type="Proteomes" id="UP000479710"/>
    </source>
</evidence>
<sequence length="91" mass="9229">MAELCGQTWFGLDQEKKSTVYRCRWAPKAVASLLALIPCGGSFVLPVSVAGGVLDGGGVGGVLERGGVGGGTMARDGNGSGHLRVCSLHNN</sequence>
<organism evidence="1 2">
    <name type="scientific">Oryza meyeriana var. granulata</name>
    <dbReference type="NCBI Taxonomy" id="110450"/>
    <lineage>
        <taxon>Eukaryota</taxon>
        <taxon>Viridiplantae</taxon>
        <taxon>Streptophyta</taxon>
        <taxon>Embryophyta</taxon>
        <taxon>Tracheophyta</taxon>
        <taxon>Spermatophyta</taxon>
        <taxon>Magnoliopsida</taxon>
        <taxon>Liliopsida</taxon>
        <taxon>Poales</taxon>
        <taxon>Poaceae</taxon>
        <taxon>BOP clade</taxon>
        <taxon>Oryzoideae</taxon>
        <taxon>Oryzeae</taxon>
        <taxon>Oryzinae</taxon>
        <taxon>Oryza</taxon>
        <taxon>Oryza meyeriana</taxon>
    </lineage>
</organism>
<name>A0A6G1E6W6_9ORYZ</name>
<evidence type="ECO:0000313" key="1">
    <source>
        <dbReference type="EMBL" id="KAF0920174.1"/>
    </source>
</evidence>
<protein>
    <submittedName>
        <fullName evidence="1">Uncharacterized protein</fullName>
    </submittedName>
</protein>